<accession>A0AAQ0BN61</accession>
<dbReference type="Proteomes" id="UP000594500">
    <property type="component" value="Chromosome"/>
</dbReference>
<sequence length="228" mass="24963">MSLNVFYRTFIAAKMSAEGRDFGWIRRLLVPERRLSKVLKPAETAGVVGLKIAETLPAGRGSPHGCGLRAVIYKDVTSARPDSLTASVEGTAQRRFWLAGARGYRGRRRWAAPCALPALWETWGRETAGERNILRSKKISSAVAITKPYVTATGCNILRSRKIFSAVATTRHQTSCAGNGLQHPAQQENILCRGYRQTSGSQTGSSLNPPNATRRYSLISLAVFCRAK</sequence>
<evidence type="ECO:0000313" key="2">
    <source>
        <dbReference type="Proteomes" id="UP000594500"/>
    </source>
</evidence>
<proteinExistence type="predicted"/>
<gene>
    <name evidence="1" type="ORF">IMO34_07920</name>
</gene>
<protein>
    <submittedName>
        <fullName evidence="1">Uncharacterized protein</fullName>
    </submittedName>
</protein>
<organism evidence="1 2">
    <name type="scientific">Raoultella terrigena</name>
    <name type="common">Klebsiella terrigena</name>
    <dbReference type="NCBI Taxonomy" id="577"/>
    <lineage>
        <taxon>Bacteria</taxon>
        <taxon>Pseudomonadati</taxon>
        <taxon>Pseudomonadota</taxon>
        <taxon>Gammaproteobacteria</taxon>
        <taxon>Enterobacterales</taxon>
        <taxon>Enterobacteriaceae</taxon>
        <taxon>Klebsiella/Raoultella group</taxon>
        <taxon>Raoultella</taxon>
    </lineage>
</organism>
<dbReference type="RefSeq" id="WP_195710812.1">
    <property type="nucleotide sequence ID" value="NZ_CP062916.1"/>
</dbReference>
<dbReference type="AlphaFoldDB" id="A0AAQ0BN61"/>
<dbReference type="EMBL" id="CP062916">
    <property type="protein sequence ID" value="QPF10311.1"/>
    <property type="molecule type" value="Genomic_DNA"/>
</dbReference>
<name>A0AAQ0BN61_RAOTE</name>
<reference evidence="1 2" key="1">
    <citation type="submission" date="2020-10" db="EMBL/GenBank/DDBJ databases">
        <title>Resistance determinants and their genetic context in bacteria from a longitudinal study of pigs reared under conventional and antibiotic-free husbandry practices.</title>
        <authorList>
            <person name="Poulin-Laprade D."/>
            <person name="Brouard J.-S."/>
            <person name="Gagnon N."/>
            <person name="Turcotte A."/>
            <person name="Langlois A."/>
            <person name="Matte J.J."/>
            <person name="Carrillo C.D."/>
            <person name="Zaheer R."/>
            <person name="McAllister T."/>
            <person name="Topp E."/>
            <person name="Talbot G."/>
        </authorList>
    </citation>
    <scope>NUCLEOTIDE SEQUENCE [LARGE SCALE GENOMIC DNA]</scope>
    <source>
        <strain evidence="1 2">Res13-Abat-PEB01-P1-04-A</strain>
    </source>
</reference>
<evidence type="ECO:0000313" key="1">
    <source>
        <dbReference type="EMBL" id="QPF10311.1"/>
    </source>
</evidence>